<dbReference type="PANTHER" id="PTHR31001:SF50">
    <property type="entry name" value="ZN(II)2CYS6 TRANSCRIPTION FACTOR (EUROFUNG)"/>
    <property type="match status" value="1"/>
</dbReference>
<reference evidence="6 7" key="1">
    <citation type="submission" date="2024-04" db="EMBL/GenBank/DDBJ databases">
        <title>Phyllosticta paracitricarpa is synonymous to the EU quarantine fungus P. citricarpa based on phylogenomic analyses.</title>
        <authorList>
            <consortium name="Lawrence Berkeley National Laboratory"/>
            <person name="Van Ingen-Buijs V.A."/>
            <person name="Van Westerhoven A.C."/>
            <person name="Haridas S."/>
            <person name="Skiadas P."/>
            <person name="Martin F."/>
            <person name="Groenewald J.Z."/>
            <person name="Crous P.W."/>
            <person name="Seidl M.F."/>
        </authorList>
    </citation>
    <scope>NUCLEOTIDE SEQUENCE [LARGE SCALE GENOMIC DNA]</scope>
    <source>
        <strain evidence="6 7">CBS 123374</strain>
    </source>
</reference>
<evidence type="ECO:0000313" key="6">
    <source>
        <dbReference type="EMBL" id="KAK8240567.1"/>
    </source>
</evidence>
<feature type="compositionally biased region" description="Low complexity" evidence="4">
    <location>
        <begin position="833"/>
        <end position="844"/>
    </location>
</feature>
<accession>A0ABR1YWJ3</accession>
<dbReference type="EMBL" id="JBBWRZ010000003">
    <property type="protein sequence ID" value="KAK8240567.1"/>
    <property type="molecule type" value="Genomic_DNA"/>
</dbReference>
<dbReference type="SUPFAM" id="SSF57701">
    <property type="entry name" value="Zn2/Cys6 DNA-binding domain"/>
    <property type="match status" value="1"/>
</dbReference>
<dbReference type="InterPro" id="IPR036864">
    <property type="entry name" value="Zn2-C6_fun-type_DNA-bd_sf"/>
</dbReference>
<keyword evidence="2" id="KW-0479">Metal-binding</keyword>
<dbReference type="SMART" id="SM00066">
    <property type="entry name" value="GAL4"/>
    <property type="match status" value="1"/>
</dbReference>
<evidence type="ECO:0000256" key="3">
    <source>
        <dbReference type="ARBA" id="ARBA00023242"/>
    </source>
</evidence>
<feature type="region of interest" description="Disordered" evidence="4">
    <location>
        <begin position="218"/>
        <end position="239"/>
    </location>
</feature>
<dbReference type="Proteomes" id="UP001492380">
    <property type="component" value="Unassembled WGS sequence"/>
</dbReference>
<feature type="region of interest" description="Disordered" evidence="4">
    <location>
        <begin position="115"/>
        <end position="172"/>
    </location>
</feature>
<name>A0ABR1YWJ3_9PEZI</name>
<feature type="compositionally biased region" description="Low complexity" evidence="4">
    <location>
        <begin position="226"/>
        <end position="239"/>
    </location>
</feature>
<feature type="compositionally biased region" description="Low complexity" evidence="4">
    <location>
        <begin position="26"/>
        <end position="48"/>
    </location>
</feature>
<proteinExistence type="predicted"/>
<evidence type="ECO:0000259" key="5">
    <source>
        <dbReference type="PROSITE" id="PS50048"/>
    </source>
</evidence>
<dbReference type="PROSITE" id="PS50048">
    <property type="entry name" value="ZN2_CY6_FUNGAL_2"/>
    <property type="match status" value="1"/>
</dbReference>
<feature type="domain" description="Zn(2)-C6 fungal-type" evidence="5">
    <location>
        <begin position="53"/>
        <end position="82"/>
    </location>
</feature>
<feature type="region of interest" description="Disordered" evidence="4">
    <location>
        <begin position="809"/>
        <end position="851"/>
    </location>
</feature>
<dbReference type="InterPro" id="IPR050613">
    <property type="entry name" value="Sec_Metabolite_Reg"/>
</dbReference>
<dbReference type="Pfam" id="PF04082">
    <property type="entry name" value="Fungal_trans"/>
    <property type="match status" value="1"/>
</dbReference>
<feature type="compositionally biased region" description="Polar residues" evidence="4">
    <location>
        <begin position="124"/>
        <end position="142"/>
    </location>
</feature>
<dbReference type="SMART" id="SM00906">
    <property type="entry name" value="Fungal_trans"/>
    <property type="match status" value="1"/>
</dbReference>
<evidence type="ECO:0000256" key="4">
    <source>
        <dbReference type="SAM" id="MobiDB-lite"/>
    </source>
</evidence>
<feature type="compositionally biased region" description="Polar residues" evidence="4">
    <location>
        <begin position="1"/>
        <end position="18"/>
    </location>
</feature>
<feature type="region of interest" description="Disordered" evidence="4">
    <location>
        <begin position="1"/>
        <end position="52"/>
    </location>
</feature>
<keyword evidence="7" id="KW-1185">Reference proteome</keyword>
<evidence type="ECO:0000256" key="2">
    <source>
        <dbReference type="ARBA" id="ARBA00022723"/>
    </source>
</evidence>
<keyword evidence="3" id="KW-0539">Nucleus</keyword>
<dbReference type="CDD" id="cd12148">
    <property type="entry name" value="fungal_TF_MHR"/>
    <property type="match status" value="1"/>
</dbReference>
<dbReference type="Pfam" id="PF00172">
    <property type="entry name" value="Zn_clus"/>
    <property type="match status" value="1"/>
</dbReference>
<dbReference type="PROSITE" id="PS00463">
    <property type="entry name" value="ZN2_CY6_FUNGAL_1"/>
    <property type="match status" value="1"/>
</dbReference>
<comment type="caution">
    <text evidence="6">The sequence shown here is derived from an EMBL/GenBank/DDBJ whole genome shotgun (WGS) entry which is preliminary data.</text>
</comment>
<dbReference type="InterPro" id="IPR007219">
    <property type="entry name" value="XnlR_reg_dom"/>
</dbReference>
<evidence type="ECO:0000256" key="1">
    <source>
        <dbReference type="ARBA" id="ARBA00004123"/>
    </source>
</evidence>
<protein>
    <submittedName>
        <fullName evidence="6">Fungal-specific transcription factor domain-containing protein</fullName>
    </submittedName>
</protein>
<sequence>MSDATSIDQVLRAHSNSTSEHRVSKHSSTSPPSHTHNGSISGTSGSSGLNPRSCVTCRRRKVKCDKKHPCTNCTKARIECIFPAPGRAPRKPRKPADAELLDRLKKLEGVVKTLGGVPAISESEGPTQGAQKDESQPAQSQEPEPEKQNEETNVFRDMCSRDPAPGRYLPPENAAIAGLETRFGRLVVDEGKSRYINSSFWANLDNEVEDIKALLSHSSDDEEADFPSPDSSPSNDNQSYIFGYRSTNVDLAPMHPSPEVFEVMWNYYKENVDPLLKVFHIPTTEPKLLAANRNRDRVPRGMESLLFAVYYATVTATSDADVEEKFGEDKSTLLTRYRFGIEQALARANFLLSDEMVVLQAFVIFLICLRRNEDARIIWTLTGLAVRMAQTLGIHRDGTHFNLSPFDIEMRRRLWWQICVLDSRASEDHGCDPTIVEASFDTKIPLNVDDSDLYPGMKEFPEERAGCTEITFCLIRFEVANVYRRIQYVPPGPERCNMFLANVTLEQKEQWITEVHSKVEEKYLKHCDMTVPLYWVVATVSRLIVSKMWLMIYHPYQRLDGGASLPRETRDKLFVTSLENVEYALLLETEARTEKWGWLFRTYVQWHAIAFLLSELCVRTKGDVVDRAWRAVEATAAKRWQDLTSDQKKGCIWRPLRKLVARARAAREAELQREREEILRAQLNSYPSLASQGPLGLDLFAQYARSRSNGIPMANANTNALHNATPTLDMQLERHGRLPELSIKPNANQQQQQQQLQQEQGGLDMLSAMPQTASNMHLQTQDGDISMDQPDWLLKDPFANPPVDPLTNFINDNTSPAIPPSHKPSMARTDSNPTTAPSSATSPTVGEDPMNWASWDDLVTQYGMDIDPGQMSQAFNPSANTPGVFHSWY</sequence>
<evidence type="ECO:0000313" key="7">
    <source>
        <dbReference type="Proteomes" id="UP001492380"/>
    </source>
</evidence>
<dbReference type="PANTHER" id="PTHR31001">
    <property type="entry name" value="UNCHARACTERIZED TRANSCRIPTIONAL REGULATORY PROTEIN"/>
    <property type="match status" value="1"/>
</dbReference>
<dbReference type="InterPro" id="IPR001138">
    <property type="entry name" value="Zn2Cys6_DnaBD"/>
</dbReference>
<dbReference type="Gene3D" id="4.10.240.10">
    <property type="entry name" value="Zn(2)-C6 fungal-type DNA-binding domain"/>
    <property type="match status" value="1"/>
</dbReference>
<feature type="compositionally biased region" description="Basic and acidic residues" evidence="4">
    <location>
        <begin position="144"/>
        <end position="160"/>
    </location>
</feature>
<gene>
    <name evidence="6" type="ORF">HDK90DRAFT_187871</name>
</gene>
<organism evidence="6 7">
    <name type="scientific">Phyllosticta capitalensis</name>
    <dbReference type="NCBI Taxonomy" id="121624"/>
    <lineage>
        <taxon>Eukaryota</taxon>
        <taxon>Fungi</taxon>
        <taxon>Dikarya</taxon>
        <taxon>Ascomycota</taxon>
        <taxon>Pezizomycotina</taxon>
        <taxon>Dothideomycetes</taxon>
        <taxon>Dothideomycetes incertae sedis</taxon>
        <taxon>Botryosphaeriales</taxon>
        <taxon>Phyllostictaceae</taxon>
        <taxon>Phyllosticta</taxon>
    </lineage>
</organism>
<comment type="subcellular location">
    <subcellularLocation>
        <location evidence="1">Nucleus</location>
    </subcellularLocation>
</comment>
<dbReference type="CDD" id="cd00067">
    <property type="entry name" value="GAL4"/>
    <property type="match status" value="1"/>
</dbReference>